<name>A0A9D4JA63_DREPO</name>
<keyword evidence="5" id="KW-1185">Reference proteome</keyword>
<gene>
    <name evidence="4" type="ORF">DPMN_155706</name>
</gene>
<sequence length="377" mass="41326">MLALFIVGYLLGVSKAADPIQILNSHIAVTSYGYQYWTADKVNDGIVNIQGIADNCGCCAALLRPAWVQVTLDKTYLVEKILVLGRTDQDFTQFDNITLLLGRQDQSLQAAAFTWQNRSFAMTTLAPPREAYVVRVSGGRSTDSMTTSTYMTICEIILYRQADCLPGKYSANCSRDCHCLSGLCESVTGTCLTSLCKHGWRGLACNETCNSGTFGDNCSSICHCYENVTCHHINGTCPNNQCAAGWTRDNCSVACTPGFYGQNCSKDCHCDTCQNVNGSCVGSLRCHDGFRMENSFCTPVSPECHTDKYYITLVAVSSVFGVVVAAVIVLSVLIIRRKHPQFVGETRANRESSSHETYDDLSPNSTNPNFYDDLQMS</sequence>
<keyword evidence="2" id="KW-0812">Transmembrane</keyword>
<dbReference type="InterPro" id="IPR008979">
    <property type="entry name" value="Galactose-bd-like_sf"/>
</dbReference>
<dbReference type="Gene3D" id="2.170.300.10">
    <property type="entry name" value="Tie2 ligand-binding domain superfamily"/>
    <property type="match status" value="1"/>
</dbReference>
<dbReference type="InterPro" id="IPR052108">
    <property type="entry name" value="MEGF/SIB"/>
</dbReference>
<feature type="compositionally biased region" description="Basic and acidic residues" evidence="1">
    <location>
        <begin position="347"/>
        <end position="358"/>
    </location>
</feature>
<evidence type="ECO:0000256" key="1">
    <source>
        <dbReference type="SAM" id="MobiDB-lite"/>
    </source>
</evidence>
<dbReference type="Gene3D" id="2.60.120.260">
    <property type="entry name" value="Galactose-binding domain-like"/>
    <property type="match status" value="1"/>
</dbReference>
<keyword evidence="3" id="KW-0732">Signal</keyword>
<feature type="region of interest" description="Disordered" evidence="1">
    <location>
        <begin position="346"/>
        <end position="377"/>
    </location>
</feature>
<dbReference type="EMBL" id="JAIWYP010000007">
    <property type="protein sequence ID" value="KAH3802039.1"/>
    <property type="molecule type" value="Genomic_DNA"/>
</dbReference>
<dbReference type="PANTHER" id="PTHR24035">
    <property type="entry name" value="MULTIPLE EPIDERMAL GROWTH FACTOR-LIKE DOMAINS PROTEIN"/>
    <property type="match status" value="1"/>
</dbReference>
<feature type="transmembrane region" description="Helical" evidence="2">
    <location>
        <begin position="309"/>
        <end position="335"/>
    </location>
</feature>
<dbReference type="AlphaFoldDB" id="A0A9D4JA63"/>
<dbReference type="SUPFAM" id="SSF49785">
    <property type="entry name" value="Galactose-binding domain-like"/>
    <property type="match status" value="1"/>
</dbReference>
<keyword evidence="2" id="KW-0472">Membrane</keyword>
<evidence type="ECO:0000256" key="2">
    <source>
        <dbReference type="SAM" id="Phobius"/>
    </source>
</evidence>
<feature type="chain" id="PRO_5038691946" evidence="3">
    <location>
        <begin position="17"/>
        <end position="377"/>
    </location>
</feature>
<accession>A0A9D4JA63</accession>
<reference evidence="4" key="2">
    <citation type="submission" date="2020-11" db="EMBL/GenBank/DDBJ databases">
        <authorList>
            <person name="McCartney M.A."/>
            <person name="Auch B."/>
            <person name="Kono T."/>
            <person name="Mallez S."/>
            <person name="Becker A."/>
            <person name="Gohl D.M."/>
            <person name="Silverstein K.A.T."/>
            <person name="Koren S."/>
            <person name="Bechman K.B."/>
            <person name="Herman A."/>
            <person name="Abrahante J.E."/>
            <person name="Garbe J."/>
        </authorList>
    </citation>
    <scope>NUCLEOTIDE SEQUENCE</scope>
    <source>
        <strain evidence="4">Duluth1</strain>
        <tissue evidence="4">Whole animal</tissue>
    </source>
</reference>
<protein>
    <submittedName>
        <fullName evidence="4">Uncharacterized protein</fullName>
    </submittedName>
</protein>
<reference evidence="4" key="1">
    <citation type="journal article" date="2019" name="bioRxiv">
        <title>The Genome of the Zebra Mussel, Dreissena polymorpha: A Resource for Invasive Species Research.</title>
        <authorList>
            <person name="McCartney M.A."/>
            <person name="Auch B."/>
            <person name="Kono T."/>
            <person name="Mallez S."/>
            <person name="Zhang Y."/>
            <person name="Obille A."/>
            <person name="Becker A."/>
            <person name="Abrahante J.E."/>
            <person name="Garbe J."/>
            <person name="Badalamenti J.P."/>
            <person name="Herman A."/>
            <person name="Mangelson H."/>
            <person name="Liachko I."/>
            <person name="Sullivan S."/>
            <person name="Sone E.D."/>
            <person name="Koren S."/>
            <person name="Silverstein K.A.T."/>
            <person name="Beckman K.B."/>
            <person name="Gohl D.M."/>
        </authorList>
    </citation>
    <scope>NUCLEOTIDE SEQUENCE</scope>
    <source>
        <strain evidence="4">Duluth1</strain>
        <tissue evidence="4">Whole animal</tissue>
    </source>
</reference>
<keyword evidence="2" id="KW-1133">Transmembrane helix</keyword>
<dbReference type="Proteomes" id="UP000828390">
    <property type="component" value="Unassembled WGS sequence"/>
</dbReference>
<evidence type="ECO:0000256" key="3">
    <source>
        <dbReference type="SAM" id="SignalP"/>
    </source>
</evidence>
<dbReference type="PANTHER" id="PTHR24035:SF109">
    <property type="entry name" value="PROTEIN DRAPER"/>
    <property type="match status" value="1"/>
</dbReference>
<feature type="signal peptide" evidence="3">
    <location>
        <begin position="1"/>
        <end position="16"/>
    </location>
</feature>
<organism evidence="4 5">
    <name type="scientific">Dreissena polymorpha</name>
    <name type="common">Zebra mussel</name>
    <name type="synonym">Mytilus polymorpha</name>
    <dbReference type="NCBI Taxonomy" id="45954"/>
    <lineage>
        <taxon>Eukaryota</taxon>
        <taxon>Metazoa</taxon>
        <taxon>Spiralia</taxon>
        <taxon>Lophotrochozoa</taxon>
        <taxon>Mollusca</taxon>
        <taxon>Bivalvia</taxon>
        <taxon>Autobranchia</taxon>
        <taxon>Heteroconchia</taxon>
        <taxon>Euheterodonta</taxon>
        <taxon>Imparidentia</taxon>
        <taxon>Neoheterodontei</taxon>
        <taxon>Myida</taxon>
        <taxon>Dreissenoidea</taxon>
        <taxon>Dreissenidae</taxon>
        <taxon>Dreissena</taxon>
    </lineage>
</organism>
<evidence type="ECO:0000313" key="5">
    <source>
        <dbReference type="Proteomes" id="UP000828390"/>
    </source>
</evidence>
<evidence type="ECO:0000313" key="4">
    <source>
        <dbReference type="EMBL" id="KAH3802039.1"/>
    </source>
</evidence>
<proteinExistence type="predicted"/>
<comment type="caution">
    <text evidence="4">The sequence shown here is derived from an EMBL/GenBank/DDBJ whole genome shotgun (WGS) entry which is preliminary data.</text>
</comment>